<dbReference type="InterPro" id="IPR005805">
    <property type="entry name" value="Rieske_Fe-S_prot_C"/>
</dbReference>
<gene>
    <name evidence="8" type="ORF">FRZ54_12180</name>
</gene>
<name>A0A5B8UWL0_9SPHI</name>
<accession>A0A5B8UWL0</accession>
<keyword evidence="9" id="KW-1185">Reference proteome</keyword>
<dbReference type="GO" id="GO:0051537">
    <property type="term" value="F:2 iron, 2 sulfur cluster binding"/>
    <property type="evidence" value="ECO:0007669"/>
    <property type="project" value="UniProtKB-KW"/>
</dbReference>
<dbReference type="InterPro" id="IPR017941">
    <property type="entry name" value="Rieske_2Fe-2S"/>
</dbReference>
<evidence type="ECO:0000256" key="1">
    <source>
        <dbReference type="ARBA" id="ARBA00022714"/>
    </source>
</evidence>
<dbReference type="PROSITE" id="PS51296">
    <property type="entry name" value="RIESKE"/>
    <property type="match status" value="1"/>
</dbReference>
<evidence type="ECO:0000256" key="4">
    <source>
        <dbReference type="ARBA" id="ARBA00023014"/>
    </source>
</evidence>
<dbReference type="CDD" id="cd03467">
    <property type="entry name" value="Rieske"/>
    <property type="match status" value="1"/>
</dbReference>
<dbReference type="SUPFAM" id="SSF50022">
    <property type="entry name" value="ISP domain"/>
    <property type="match status" value="1"/>
</dbReference>
<evidence type="ECO:0000313" key="8">
    <source>
        <dbReference type="EMBL" id="QEC63302.1"/>
    </source>
</evidence>
<evidence type="ECO:0000259" key="7">
    <source>
        <dbReference type="PROSITE" id="PS51296"/>
    </source>
</evidence>
<organism evidence="8 9">
    <name type="scientific">Mucilaginibacter ginsenosidivorans</name>
    <dbReference type="NCBI Taxonomy" id="398053"/>
    <lineage>
        <taxon>Bacteria</taxon>
        <taxon>Pseudomonadati</taxon>
        <taxon>Bacteroidota</taxon>
        <taxon>Sphingobacteriia</taxon>
        <taxon>Sphingobacteriales</taxon>
        <taxon>Sphingobacteriaceae</taxon>
        <taxon>Mucilaginibacter</taxon>
    </lineage>
</organism>
<sequence length="152" mass="15258">MERSEFLAKFGITMAAVCAGCSLAGCGSKSSDPNPGGVNIGGATPPPTTGSGNLFTVDLSSQLTSIGSSKTQSGVIIVRIADGNDPSSFTAVQVACTHQGTAINYNNGQQRFICPAHGSEFSKSGAVLVGPASTSLHQYTVSVDGTTLTVSA</sequence>
<reference evidence="8 9" key="1">
    <citation type="journal article" date="2017" name="Curr. Microbiol.">
        <title>Mucilaginibacter ginsenosidivorans sp. nov., Isolated from Soil of Ginseng Field.</title>
        <authorList>
            <person name="Kim M.M."/>
            <person name="Siddiqi M.Z."/>
            <person name="Im W.T."/>
        </authorList>
    </citation>
    <scope>NUCLEOTIDE SEQUENCE [LARGE SCALE GENOMIC DNA]</scope>
    <source>
        <strain evidence="8 9">Gsoil 3017</strain>
    </source>
</reference>
<keyword evidence="5" id="KW-1015">Disulfide bond</keyword>
<dbReference type="GO" id="GO:0016020">
    <property type="term" value="C:membrane"/>
    <property type="evidence" value="ECO:0007669"/>
    <property type="project" value="InterPro"/>
</dbReference>
<dbReference type="KEGG" id="mgin:FRZ54_12180"/>
<dbReference type="PRINTS" id="PR00162">
    <property type="entry name" value="RIESKE"/>
</dbReference>
<dbReference type="OrthoDB" id="165343at2"/>
<evidence type="ECO:0000256" key="6">
    <source>
        <dbReference type="ARBA" id="ARBA00034078"/>
    </source>
</evidence>
<dbReference type="InterPro" id="IPR036922">
    <property type="entry name" value="Rieske_2Fe-2S_sf"/>
</dbReference>
<evidence type="ECO:0000256" key="3">
    <source>
        <dbReference type="ARBA" id="ARBA00023004"/>
    </source>
</evidence>
<feature type="domain" description="Rieske" evidence="7">
    <location>
        <begin position="54"/>
        <end position="150"/>
    </location>
</feature>
<dbReference type="PROSITE" id="PS51257">
    <property type="entry name" value="PROKAR_LIPOPROTEIN"/>
    <property type="match status" value="1"/>
</dbReference>
<keyword evidence="1" id="KW-0001">2Fe-2S</keyword>
<keyword evidence="4" id="KW-0411">Iron-sulfur</keyword>
<evidence type="ECO:0000313" key="9">
    <source>
        <dbReference type="Proteomes" id="UP000321479"/>
    </source>
</evidence>
<dbReference type="Pfam" id="PF00355">
    <property type="entry name" value="Rieske"/>
    <property type="match status" value="1"/>
</dbReference>
<dbReference type="Proteomes" id="UP000321479">
    <property type="component" value="Chromosome"/>
</dbReference>
<protein>
    <submittedName>
        <fullName evidence="8">Rieske 2Fe-2S domain-containing protein</fullName>
    </submittedName>
</protein>
<keyword evidence="3" id="KW-0408">Iron</keyword>
<keyword evidence="2" id="KW-0479">Metal-binding</keyword>
<evidence type="ECO:0000256" key="5">
    <source>
        <dbReference type="ARBA" id="ARBA00023157"/>
    </source>
</evidence>
<dbReference type="PANTHER" id="PTHR10134">
    <property type="entry name" value="CYTOCHROME B-C1 COMPLEX SUBUNIT RIESKE, MITOCHONDRIAL"/>
    <property type="match status" value="1"/>
</dbReference>
<dbReference type="Gene3D" id="2.102.10.10">
    <property type="entry name" value="Rieske [2Fe-2S] iron-sulphur domain"/>
    <property type="match status" value="1"/>
</dbReference>
<dbReference type="RefSeq" id="WP_147031878.1">
    <property type="nucleotide sequence ID" value="NZ_CP042436.1"/>
</dbReference>
<dbReference type="GO" id="GO:0046872">
    <property type="term" value="F:metal ion binding"/>
    <property type="evidence" value="ECO:0007669"/>
    <property type="project" value="UniProtKB-KW"/>
</dbReference>
<proteinExistence type="predicted"/>
<evidence type="ECO:0000256" key="2">
    <source>
        <dbReference type="ARBA" id="ARBA00022723"/>
    </source>
</evidence>
<dbReference type="AlphaFoldDB" id="A0A5B8UWL0"/>
<dbReference type="InterPro" id="IPR014349">
    <property type="entry name" value="Rieske_Fe-S_prot"/>
</dbReference>
<dbReference type="EMBL" id="CP042436">
    <property type="protein sequence ID" value="QEC63302.1"/>
    <property type="molecule type" value="Genomic_DNA"/>
</dbReference>
<comment type="cofactor">
    <cofactor evidence="6">
        <name>[2Fe-2S] cluster</name>
        <dbReference type="ChEBI" id="CHEBI:190135"/>
    </cofactor>
</comment>